<accession>A0A1R1Y1A8</accession>
<dbReference type="AlphaFoldDB" id="A0A1R1Y1A8"/>
<reference evidence="2" key="1">
    <citation type="submission" date="2017-01" db="EMBL/GenBank/DDBJ databases">
        <authorList>
            <person name="Wang Y."/>
            <person name="White M."/>
            <person name="Kvist S."/>
            <person name="Moncalvo J.-M."/>
        </authorList>
    </citation>
    <scope>NUCLEOTIDE SEQUENCE [LARGE SCALE GENOMIC DNA]</scope>
    <source>
        <strain evidence="2">ID-206-W2</strain>
    </source>
</reference>
<proteinExistence type="predicted"/>
<name>A0A1R1Y1A8_9FUNG</name>
<dbReference type="EMBL" id="LSSM01002707">
    <property type="protein sequence ID" value="OMJ20615.1"/>
    <property type="molecule type" value="Genomic_DNA"/>
</dbReference>
<gene>
    <name evidence="1" type="ORF">AYI69_g6141</name>
</gene>
<evidence type="ECO:0000313" key="1">
    <source>
        <dbReference type="EMBL" id="OMJ20615.1"/>
    </source>
</evidence>
<protein>
    <submittedName>
        <fullName evidence="1">Uncharacterized protein</fullName>
    </submittedName>
</protein>
<organism evidence="1 2">
    <name type="scientific">Smittium culicis</name>
    <dbReference type="NCBI Taxonomy" id="133412"/>
    <lineage>
        <taxon>Eukaryota</taxon>
        <taxon>Fungi</taxon>
        <taxon>Fungi incertae sedis</taxon>
        <taxon>Zoopagomycota</taxon>
        <taxon>Kickxellomycotina</taxon>
        <taxon>Harpellomycetes</taxon>
        <taxon>Harpellales</taxon>
        <taxon>Legeriomycetaceae</taxon>
        <taxon>Smittium</taxon>
    </lineage>
</organism>
<comment type="caution">
    <text evidence="1">The sequence shown here is derived from an EMBL/GenBank/DDBJ whole genome shotgun (WGS) entry which is preliminary data.</text>
</comment>
<evidence type="ECO:0000313" key="2">
    <source>
        <dbReference type="Proteomes" id="UP000187429"/>
    </source>
</evidence>
<sequence>MIRTTSYEFCDRTNCPLYQNNEQITA</sequence>
<dbReference type="Proteomes" id="UP000187429">
    <property type="component" value="Unassembled WGS sequence"/>
</dbReference>
<feature type="non-terminal residue" evidence="1">
    <location>
        <position position="26"/>
    </location>
</feature>
<keyword evidence="2" id="KW-1185">Reference proteome</keyword>